<dbReference type="GO" id="GO:0042393">
    <property type="term" value="F:histone binding"/>
    <property type="evidence" value="ECO:0007669"/>
    <property type="project" value="TreeGrafter"/>
</dbReference>
<dbReference type="Proteomes" id="UP000748531">
    <property type="component" value="Unassembled WGS sequence"/>
</dbReference>
<dbReference type="GO" id="GO:0006337">
    <property type="term" value="P:nucleosome disassembly"/>
    <property type="evidence" value="ECO:0007669"/>
    <property type="project" value="TreeGrafter"/>
</dbReference>
<feature type="compositionally biased region" description="Pro residues" evidence="6">
    <location>
        <begin position="386"/>
        <end position="396"/>
    </location>
</feature>
<proteinExistence type="inferred from homology"/>
<protein>
    <recommendedName>
        <fullName evidence="7">Bromo domain-containing protein</fullName>
    </recommendedName>
</protein>
<feature type="region of interest" description="Disordered" evidence="6">
    <location>
        <begin position="496"/>
        <end position="522"/>
    </location>
</feature>
<dbReference type="PANTHER" id="PTHR23069">
    <property type="entry name" value="AAA DOMAIN-CONTAINING"/>
    <property type="match status" value="1"/>
</dbReference>
<feature type="non-terminal residue" evidence="8">
    <location>
        <position position="1"/>
    </location>
</feature>
<keyword evidence="2" id="KW-0547">Nucleotide-binding</keyword>
<dbReference type="GO" id="GO:0005524">
    <property type="term" value="F:ATP binding"/>
    <property type="evidence" value="ECO:0007669"/>
    <property type="project" value="UniProtKB-KW"/>
</dbReference>
<dbReference type="EMBL" id="LUCH01008977">
    <property type="protein sequence ID" value="KAF5396170.1"/>
    <property type="molecule type" value="Genomic_DNA"/>
</dbReference>
<dbReference type="Gene3D" id="1.20.920.10">
    <property type="entry name" value="Bromodomain-like"/>
    <property type="match status" value="1"/>
</dbReference>
<evidence type="ECO:0000256" key="6">
    <source>
        <dbReference type="SAM" id="MobiDB-lite"/>
    </source>
</evidence>
<accession>A0A8J4STU2</accession>
<evidence type="ECO:0000256" key="2">
    <source>
        <dbReference type="ARBA" id="ARBA00022741"/>
    </source>
</evidence>
<dbReference type="SUPFAM" id="SSF47370">
    <property type="entry name" value="Bromodomain"/>
    <property type="match status" value="1"/>
</dbReference>
<comment type="caution">
    <text evidence="8">The sequence shown here is derived from an EMBL/GenBank/DDBJ whole genome shotgun (WGS) entry which is preliminary data.</text>
</comment>
<dbReference type="SMART" id="SM00297">
    <property type="entry name" value="BROMO"/>
    <property type="match status" value="1"/>
</dbReference>
<dbReference type="GO" id="GO:0005634">
    <property type="term" value="C:nucleus"/>
    <property type="evidence" value="ECO:0007669"/>
    <property type="project" value="TreeGrafter"/>
</dbReference>
<dbReference type="Pfam" id="PF00439">
    <property type="entry name" value="Bromodomain"/>
    <property type="match status" value="1"/>
</dbReference>
<evidence type="ECO:0000259" key="7">
    <source>
        <dbReference type="PROSITE" id="PS50014"/>
    </source>
</evidence>
<dbReference type="GO" id="GO:0003682">
    <property type="term" value="F:chromatin binding"/>
    <property type="evidence" value="ECO:0007669"/>
    <property type="project" value="TreeGrafter"/>
</dbReference>
<dbReference type="PRINTS" id="PR00503">
    <property type="entry name" value="BROMODOMAIN"/>
</dbReference>
<evidence type="ECO:0000256" key="5">
    <source>
        <dbReference type="PROSITE-ProRule" id="PRU00035"/>
    </source>
</evidence>
<comment type="similarity">
    <text evidence="1">Belongs to the AAA ATPase family.</text>
</comment>
<evidence type="ECO:0000313" key="8">
    <source>
        <dbReference type="EMBL" id="KAF5396170.1"/>
    </source>
</evidence>
<gene>
    <name evidence="8" type="ORF">PHET_10989</name>
</gene>
<dbReference type="InterPro" id="IPR045199">
    <property type="entry name" value="ATAD2-like"/>
</dbReference>
<keyword evidence="4 5" id="KW-0103">Bromodomain</keyword>
<keyword evidence="3" id="KW-0067">ATP-binding</keyword>
<feature type="region of interest" description="Disordered" evidence="6">
    <location>
        <begin position="164"/>
        <end position="203"/>
    </location>
</feature>
<dbReference type="PANTHER" id="PTHR23069:SF0">
    <property type="entry name" value="TAT-BINDING HOMOLOG 7"/>
    <property type="match status" value="1"/>
</dbReference>
<keyword evidence="9" id="KW-1185">Reference proteome</keyword>
<name>A0A8J4STU2_9TREM</name>
<dbReference type="AlphaFoldDB" id="A0A8J4STU2"/>
<dbReference type="InterPro" id="IPR036427">
    <property type="entry name" value="Bromodomain-like_sf"/>
</dbReference>
<evidence type="ECO:0000256" key="4">
    <source>
        <dbReference type="ARBA" id="ARBA00023117"/>
    </source>
</evidence>
<dbReference type="GO" id="GO:0045815">
    <property type="term" value="P:transcription initiation-coupled chromatin remodeling"/>
    <property type="evidence" value="ECO:0007669"/>
    <property type="project" value="TreeGrafter"/>
</dbReference>
<feature type="domain" description="Bromo" evidence="7">
    <location>
        <begin position="239"/>
        <end position="309"/>
    </location>
</feature>
<evidence type="ECO:0000256" key="3">
    <source>
        <dbReference type="ARBA" id="ARBA00022840"/>
    </source>
</evidence>
<dbReference type="PROSITE" id="PS50014">
    <property type="entry name" value="BROMODOMAIN_2"/>
    <property type="match status" value="1"/>
</dbReference>
<evidence type="ECO:0000256" key="1">
    <source>
        <dbReference type="ARBA" id="ARBA00006914"/>
    </source>
</evidence>
<feature type="non-terminal residue" evidence="8">
    <location>
        <position position="600"/>
    </location>
</feature>
<dbReference type="OrthoDB" id="10035579at2759"/>
<feature type="region of interest" description="Disordered" evidence="6">
    <location>
        <begin position="1"/>
        <end position="26"/>
    </location>
</feature>
<dbReference type="GO" id="GO:0006334">
    <property type="term" value="P:nucleosome assembly"/>
    <property type="evidence" value="ECO:0007669"/>
    <property type="project" value="TreeGrafter"/>
</dbReference>
<dbReference type="GO" id="GO:0016887">
    <property type="term" value="F:ATP hydrolysis activity"/>
    <property type="evidence" value="ECO:0007669"/>
    <property type="project" value="TreeGrafter"/>
</dbReference>
<sequence>PERVLHNGIGPGRKTLARTKSTRTSPGAITTLATPAQLSYPSIFGSPGLADTVRCSCSETPFSTSETDRSSDSSLDDDRVKLMSTYKHTPRDPRSSANQLDTAISHVAHQLCERRCRSRQHRSSRLLSRLFCPSKAVRMHFAPPCHERRATFFAPVLTSWPQRDSVSGKEWRNGQAEQVTLPSRAPSPPPVLAEPDAPTNNNHTPMALSPEELLEIERAEAQLFRRLRQVLRRVVAHLARHRRFAVFTRPVQVDEAPDYYEVIKRPMDLGSVRDRIDARQYTNAEEFMKDIELIYHNALEYNPANVPRSRDIRSRAAEFWDEACLQLEEELHPPDLNERCKAATEAQAVRAAAAKRSTKLDSRARITNTKSSVALCSPNHTISEPSSPPPKLPPMPQGGRYSRRLHGQPPVLEPKDVEVLAAAVHRRRSSSVLGAPLSSPDTKQIRTNVGLPSFDVDMDTNHETSLTIPNEQSSMPADSKNLENSNIDRLVNGSSHMSMTVSPRSSSTPRSSISTSVFSPGGSGTPVLSVTAAVSEERSVDTVIADELNVQHLSRFHGTVVDGTQGWSVEQLFRLQREFACAVLRREPVRTESECVELIK</sequence>
<organism evidence="8 9">
    <name type="scientific">Paragonimus heterotremus</name>
    <dbReference type="NCBI Taxonomy" id="100268"/>
    <lineage>
        <taxon>Eukaryota</taxon>
        <taxon>Metazoa</taxon>
        <taxon>Spiralia</taxon>
        <taxon>Lophotrochozoa</taxon>
        <taxon>Platyhelminthes</taxon>
        <taxon>Trematoda</taxon>
        <taxon>Digenea</taxon>
        <taxon>Plagiorchiida</taxon>
        <taxon>Troglotremata</taxon>
        <taxon>Troglotrematidae</taxon>
        <taxon>Paragonimus</taxon>
    </lineage>
</organism>
<reference evidence="8" key="1">
    <citation type="submission" date="2019-05" db="EMBL/GenBank/DDBJ databases">
        <title>Annotation for the trematode Paragonimus heterotremus.</title>
        <authorList>
            <person name="Choi Y.-J."/>
        </authorList>
    </citation>
    <scope>NUCLEOTIDE SEQUENCE</scope>
    <source>
        <strain evidence="8">LC</strain>
    </source>
</reference>
<feature type="compositionally biased region" description="Low complexity" evidence="6">
    <location>
        <begin position="496"/>
        <end position="520"/>
    </location>
</feature>
<feature type="region of interest" description="Disordered" evidence="6">
    <location>
        <begin position="376"/>
        <end position="400"/>
    </location>
</feature>
<evidence type="ECO:0000313" key="9">
    <source>
        <dbReference type="Proteomes" id="UP000748531"/>
    </source>
</evidence>
<dbReference type="InterPro" id="IPR001487">
    <property type="entry name" value="Bromodomain"/>
</dbReference>